<dbReference type="AlphaFoldDB" id="A0A841HJK3"/>
<dbReference type="InterPro" id="IPR026350">
    <property type="entry name" value="GxxExxY"/>
</dbReference>
<reference evidence="1 2" key="1">
    <citation type="submission" date="2020-08" db="EMBL/GenBank/DDBJ databases">
        <title>Genomic Encyclopedia of Type Strains, Phase IV (KMG-IV): sequencing the most valuable type-strain genomes for metagenomic binning, comparative biology and taxonomic classification.</title>
        <authorList>
            <person name="Goeker M."/>
        </authorList>
    </citation>
    <scope>NUCLEOTIDE SEQUENCE [LARGE SCALE GENOMIC DNA]</scope>
    <source>
        <strain evidence="1 2">DSM 26723</strain>
    </source>
</reference>
<protein>
    <submittedName>
        <fullName evidence="1">GxxExxY protein</fullName>
    </submittedName>
</protein>
<dbReference type="Pfam" id="PF13366">
    <property type="entry name" value="PDDEXK_3"/>
    <property type="match status" value="1"/>
</dbReference>
<evidence type="ECO:0000313" key="1">
    <source>
        <dbReference type="EMBL" id="MBB6092764.1"/>
    </source>
</evidence>
<dbReference type="Proteomes" id="UP000588068">
    <property type="component" value="Unassembled WGS sequence"/>
</dbReference>
<dbReference type="RefSeq" id="WP_184330546.1">
    <property type="nucleotide sequence ID" value="NZ_JACHHZ010000002.1"/>
</dbReference>
<organism evidence="1 2">
    <name type="scientific">Povalibacter uvarum</name>
    <dbReference type="NCBI Taxonomy" id="732238"/>
    <lineage>
        <taxon>Bacteria</taxon>
        <taxon>Pseudomonadati</taxon>
        <taxon>Pseudomonadota</taxon>
        <taxon>Gammaproteobacteria</taxon>
        <taxon>Steroidobacterales</taxon>
        <taxon>Steroidobacteraceae</taxon>
        <taxon>Povalibacter</taxon>
    </lineage>
</organism>
<dbReference type="InterPro" id="IPR011604">
    <property type="entry name" value="PDDEXK-like_dom_sf"/>
</dbReference>
<dbReference type="EMBL" id="JACHHZ010000002">
    <property type="protein sequence ID" value="MBB6092764.1"/>
    <property type="molecule type" value="Genomic_DNA"/>
</dbReference>
<name>A0A841HJK3_9GAMM</name>
<evidence type="ECO:0000313" key="2">
    <source>
        <dbReference type="Proteomes" id="UP000588068"/>
    </source>
</evidence>
<keyword evidence="2" id="KW-1185">Reference proteome</keyword>
<dbReference type="NCBIfam" id="TIGR04256">
    <property type="entry name" value="GxxExxY"/>
    <property type="match status" value="1"/>
</dbReference>
<gene>
    <name evidence="1" type="ORF">HNQ60_001642</name>
</gene>
<comment type="caution">
    <text evidence="1">The sequence shown here is derived from an EMBL/GenBank/DDBJ whole genome shotgun (WGS) entry which is preliminary data.</text>
</comment>
<sequence>MAKECLLEIIDETLTAATAVHSILGPGLLESIYQHALAYELRARGLDVQVEAPIFVTYRGIDLGVGYRADIVVCDALILEIKSMSGVDASHVAQLLTYLRLSGIRVGYILNFNHRLLKHGIKRVSDFSAP</sequence>
<dbReference type="Gene3D" id="3.90.320.10">
    <property type="match status" value="1"/>
</dbReference>
<accession>A0A841HJK3</accession>
<proteinExistence type="predicted"/>